<organism evidence="3 4">
    <name type="scientific">Quillaja saponaria</name>
    <name type="common">Soap bark tree</name>
    <dbReference type="NCBI Taxonomy" id="32244"/>
    <lineage>
        <taxon>Eukaryota</taxon>
        <taxon>Viridiplantae</taxon>
        <taxon>Streptophyta</taxon>
        <taxon>Embryophyta</taxon>
        <taxon>Tracheophyta</taxon>
        <taxon>Spermatophyta</taxon>
        <taxon>Magnoliopsida</taxon>
        <taxon>eudicotyledons</taxon>
        <taxon>Gunneridae</taxon>
        <taxon>Pentapetalae</taxon>
        <taxon>rosids</taxon>
        <taxon>fabids</taxon>
        <taxon>Fabales</taxon>
        <taxon>Quillajaceae</taxon>
        <taxon>Quillaja</taxon>
    </lineage>
</organism>
<evidence type="ECO:0000313" key="3">
    <source>
        <dbReference type="EMBL" id="KAJ7975530.1"/>
    </source>
</evidence>
<reference evidence="3" key="1">
    <citation type="journal article" date="2023" name="Science">
        <title>Elucidation of the pathway for biosynthesis of saponin adjuvants from the soapbark tree.</title>
        <authorList>
            <person name="Reed J."/>
            <person name="Orme A."/>
            <person name="El-Demerdash A."/>
            <person name="Owen C."/>
            <person name="Martin L.B.B."/>
            <person name="Misra R.C."/>
            <person name="Kikuchi S."/>
            <person name="Rejzek M."/>
            <person name="Martin A.C."/>
            <person name="Harkess A."/>
            <person name="Leebens-Mack J."/>
            <person name="Louveau T."/>
            <person name="Stephenson M.J."/>
            <person name="Osbourn A."/>
        </authorList>
    </citation>
    <scope>NUCLEOTIDE SEQUENCE</scope>
    <source>
        <strain evidence="3">S10</strain>
    </source>
</reference>
<accession>A0AAD7Q606</accession>
<evidence type="ECO:0000259" key="2">
    <source>
        <dbReference type="PROSITE" id="PS50828"/>
    </source>
</evidence>
<dbReference type="InterPro" id="IPR036063">
    <property type="entry name" value="Smr_dom_sf"/>
</dbReference>
<dbReference type="SMART" id="SM00463">
    <property type="entry name" value="SMR"/>
    <property type="match status" value="1"/>
</dbReference>
<name>A0AAD7Q606_QUISA</name>
<gene>
    <name evidence="3" type="ORF">O6P43_005444</name>
</gene>
<dbReference type="InterPro" id="IPR002625">
    <property type="entry name" value="Smr_dom"/>
</dbReference>
<dbReference type="SMART" id="SM01162">
    <property type="entry name" value="DUF1771"/>
    <property type="match status" value="1"/>
</dbReference>
<dbReference type="Pfam" id="PF08590">
    <property type="entry name" value="DUF1771"/>
    <property type="match status" value="1"/>
</dbReference>
<proteinExistence type="predicted"/>
<feature type="region of interest" description="Disordered" evidence="1">
    <location>
        <begin position="349"/>
        <end position="375"/>
    </location>
</feature>
<dbReference type="PANTHER" id="PTHR47812">
    <property type="entry name" value="SMR (SMALL MUTS RELATED) DOMAIN-CONTAINING PROTEIN"/>
    <property type="match status" value="1"/>
</dbReference>
<dbReference type="KEGG" id="qsa:O6P43_005444"/>
<dbReference type="InterPro" id="IPR013899">
    <property type="entry name" value="DUF1771"/>
</dbReference>
<dbReference type="EMBL" id="JARAOO010000003">
    <property type="protein sequence ID" value="KAJ7975530.1"/>
    <property type="molecule type" value="Genomic_DNA"/>
</dbReference>
<evidence type="ECO:0000256" key="1">
    <source>
        <dbReference type="SAM" id="MobiDB-lite"/>
    </source>
</evidence>
<dbReference type="PANTHER" id="PTHR47812:SF2">
    <property type="entry name" value="SMR (SMALL MUTS RELATED) DOMAIN-CONTAINING PROTEIN"/>
    <property type="match status" value="1"/>
</dbReference>
<dbReference type="PROSITE" id="PS50828">
    <property type="entry name" value="SMR"/>
    <property type="match status" value="1"/>
</dbReference>
<sequence length="447" mass="49992">MMTIWTSASFEKMSVPKGKSPGWAAFDLKQRQKQGLGHETKKDLFPPISSSLTTLRPSEKLLRNTDDSVRSFSSVLLPSNDLPAFRENWDCKKPNVVGDSTGKYKASIGGENDNVLAIRKLKEQHSWADNSLIQDILVAVDNNYNEASTLLKRMISPVNIEKDELCTGGPSKTSGNIPCDEKTNKSLSLGKCMDLTQVTHTPDVCLRENDKGLVDENNSSDKKIFDAGNMRLIMGHLNSVPVEPEWEENDDVYIIHRKDALRMMRSASQHSRAATNAFLRGDHFSAQQHSLKAREEWFAAERLNAKAAKEILSIRNDKNNLWILDLHGLHAAEAVQALQERLQGIERQGFSNKSLSPNRLEENDEIPSSSSVESFSCMDTEKMDKQHAQSKLSPSSLQVITGVGNHSRGQAALPIAVRSFLNENGYRFDEFRPGVITVWPKFRIVFG</sequence>
<dbReference type="Proteomes" id="UP001163823">
    <property type="component" value="Chromosome 3"/>
</dbReference>
<feature type="domain" description="Smr" evidence="2">
    <location>
        <begin position="324"/>
        <end position="441"/>
    </location>
</feature>
<dbReference type="SUPFAM" id="SSF160443">
    <property type="entry name" value="SMR domain-like"/>
    <property type="match status" value="1"/>
</dbReference>
<protein>
    <submittedName>
        <fullName evidence="3">Smr (Small MutS Related) domain-containing protein</fullName>
    </submittedName>
</protein>
<keyword evidence="4" id="KW-1185">Reference proteome</keyword>
<dbReference type="AlphaFoldDB" id="A0AAD7Q606"/>
<dbReference type="Gene3D" id="3.30.1370.110">
    <property type="match status" value="1"/>
</dbReference>
<comment type="caution">
    <text evidence="3">The sequence shown here is derived from an EMBL/GenBank/DDBJ whole genome shotgun (WGS) entry which is preliminary data.</text>
</comment>
<evidence type="ECO:0000313" key="4">
    <source>
        <dbReference type="Proteomes" id="UP001163823"/>
    </source>
</evidence>